<proteinExistence type="predicted"/>
<gene>
    <name evidence="1" type="primary">91</name>
    <name evidence="1" type="ORF">PBI_HAWKEYE_91</name>
</gene>
<dbReference type="RefSeq" id="YP_009035986.1">
    <property type="nucleotide sequence ID" value="NC_024209.1"/>
</dbReference>
<protein>
    <submittedName>
        <fullName evidence="1">Uncharacterized protein</fullName>
    </submittedName>
</protein>
<sequence>MSMEMSDEDYFQRQRYQDAAYAIQREKERKAYLFEHGFSEEDVYGRHASGSFENQGVLSIWHVPPKGMIRYDLVADDKTVAVHSNPDPDYVGEHRIPDEVVD</sequence>
<evidence type="ECO:0000313" key="1">
    <source>
        <dbReference type="EMBL" id="AHN84102.1"/>
    </source>
</evidence>
<dbReference type="OrthoDB" id="41322at10239"/>
<keyword evidence="2" id="KW-1185">Reference proteome</keyword>
<name>X2KNA9_9CAUD</name>
<organism evidence="1 2">
    <name type="scientific">Mycobacterium phage Hawkeye</name>
    <dbReference type="NCBI Taxonomy" id="1458711"/>
    <lineage>
        <taxon>Viruses</taxon>
        <taxon>Duplodnaviria</taxon>
        <taxon>Heunggongvirae</taxon>
        <taxon>Uroviricota</taxon>
        <taxon>Caudoviricetes</taxon>
        <taxon>Dclasvirinae</taxon>
        <taxon>Hawkeyevirus</taxon>
        <taxon>Hawkeyevirus hawkeye</taxon>
    </lineage>
</organism>
<dbReference type="GeneID" id="19527271"/>
<dbReference type="Proteomes" id="UP000019737">
    <property type="component" value="Segment"/>
</dbReference>
<accession>X2KNA9</accession>
<dbReference type="EMBL" id="KJ194582">
    <property type="protein sequence ID" value="AHN84102.1"/>
    <property type="molecule type" value="Genomic_DNA"/>
</dbReference>
<evidence type="ECO:0000313" key="2">
    <source>
        <dbReference type="Proteomes" id="UP000019737"/>
    </source>
</evidence>
<dbReference type="KEGG" id="vg:19527271"/>
<reference evidence="1 2" key="1">
    <citation type="submission" date="2014-01" db="EMBL/GenBank/DDBJ databases">
        <authorList>
            <person name="Schneider V.M."/>
            <person name="Bowman C.A."/>
            <person name="Russell D.A."/>
            <person name="Pope W.H."/>
            <person name="Jacobs-Sera D."/>
            <person name="Hendrix R.W."/>
            <person name="Hatfull G.F."/>
        </authorList>
    </citation>
    <scope>NUCLEOTIDE SEQUENCE [LARGE SCALE GENOMIC DNA]</scope>
</reference>